<evidence type="ECO:0000313" key="2">
    <source>
        <dbReference type="Proteomes" id="UP000243494"/>
    </source>
</evidence>
<evidence type="ECO:0000313" key="1">
    <source>
        <dbReference type="EMBL" id="RDY24249.1"/>
    </source>
</evidence>
<dbReference type="Pfam" id="PF14276">
    <property type="entry name" value="DUF4363"/>
    <property type="match status" value="1"/>
</dbReference>
<keyword evidence="2" id="KW-1185">Reference proteome</keyword>
<dbReference type="RefSeq" id="WP_095406148.1">
    <property type="nucleotide sequence ID" value="NZ_NOJZ02000004.1"/>
</dbReference>
<sequence>MKSLIYVLIWTICFTISGFYINDKIYDFTENYTSNVEIVGNLILDNDWDSANEELKILSKNWYEEKEVWYKLLDHTYFDEITLYLNILDKSIYTKDKSKAFEEIETIKMTLNNLLESEKFDLNHIF</sequence>
<organism evidence="1 2">
    <name type="scientific">Romboutsia maritimum</name>
    <dbReference type="NCBI Taxonomy" id="2020948"/>
    <lineage>
        <taxon>Bacteria</taxon>
        <taxon>Bacillati</taxon>
        <taxon>Bacillota</taxon>
        <taxon>Clostridia</taxon>
        <taxon>Peptostreptococcales</taxon>
        <taxon>Peptostreptococcaceae</taxon>
        <taxon>Romboutsia</taxon>
    </lineage>
</organism>
<dbReference type="EMBL" id="NOJZ02000004">
    <property type="protein sequence ID" value="RDY24249.1"/>
    <property type="molecule type" value="Genomic_DNA"/>
</dbReference>
<comment type="caution">
    <text evidence="1">The sequence shown here is derived from an EMBL/GenBank/DDBJ whole genome shotgun (WGS) entry which is preliminary data.</text>
</comment>
<proteinExistence type="predicted"/>
<accession>A0A371IUV6</accession>
<dbReference type="Proteomes" id="UP000243494">
    <property type="component" value="Unassembled WGS sequence"/>
</dbReference>
<dbReference type="AlphaFoldDB" id="A0A371IUV6"/>
<name>A0A371IUV6_9FIRM</name>
<dbReference type="InterPro" id="IPR025373">
    <property type="entry name" value="DUF4363"/>
</dbReference>
<protein>
    <submittedName>
        <fullName evidence="1">DUF4363 family protein</fullName>
    </submittedName>
</protein>
<dbReference type="OrthoDB" id="1752566at2"/>
<gene>
    <name evidence="1" type="ORF">CHF27_003985</name>
</gene>
<reference evidence="1 2" key="1">
    <citation type="journal article" date="2017" name="Genome Announc.">
        <title>Draft Genome Sequence of Romboutsia maritimum sp. nov. Strain CCRI-22766(T), Isolated from Coastal Estuarine Mud.</title>
        <authorList>
            <person name="Maheux A.F."/>
            <person name="Boudreau D.K."/>
            <person name="Berube E."/>
            <person name="Boissinot M."/>
            <person name="Raymond F."/>
            <person name="Brodeur S."/>
            <person name="Corbeil J."/>
            <person name="Brightwell G."/>
            <person name="Broda D."/>
            <person name="Omar R.F."/>
            <person name="Bergeron M.G."/>
        </authorList>
    </citation>
    <scope>NUCLEOTIDE SEQUENCE [LARGE SCALE GENOMIC DNA]</scope>
    <source>
        <strain evidence="1 2">CCRI-22766</strain>
    </source>
</reference>